<evidence type="ECO:0000313" key="4">
    <source>
        <dbReference type="Proteomes" id="UP000465360"/>
    </source>
</evidence>
<dbReference type="AlphaFoldDB" id="A0A7I9YP43"/>
<reference evidence="3 4" key="1">
    <citation type="journal article" date="2019" name="Emerg. Microbes Infect.">
        <title>Comprehensive subspecies identification of 175 nontuberculous mycobacteria species based on 7547 genomic profiles.</title>
        <authorList>
            <person name="Matsumoto Y."/>
            <person name="Kinjo T."/>
            <person name="Motooka D."/>
            <person name="Nabeya D."/>
            <person name="Jung N."/>
            <person name="Uechi K."/>
            <person name="Horii T."/>
            <person name="Iida T."/>
            <person name="Fujita J."/>
            <person name="Nakamura S."/>
        </authorList>
    </citation>
    <scope>NUCLEOTIDE SEQUENCE [LARGE SCALE GENOMIC DNA]</scope>
    <source>
        <strain evidence="3 4">JCM 30725</strain>
    </source>
</reference>
<evidence type="ECO:0000256" key="1">
    <source>
        <dbReference type="SAM" id="MobiDB-lite"/>
    </source>
</evidence>
<protein>
    <recommendedName>
        <fullName evidence="2">ARB-07466-like C-terminal domain-containing protein</fullName>
    </recommendedName>
</protein>
<gene>
    <name evidence="3" type="ORF">MBOU_24810</name>
</gene>
<keyword evidence="4" id="KW-1185">Reference proteome</keyword>
<comment type="caution">
    <text evidence="3">The sequence shown here is derived from an EMBL/GenBank/DDBJ whole genome shotgun (WGS) entry which is preliminary data.</text>
</comment>
<dbReference type="InterPro" id="IPR058593">
    <property type="entry name" value="ARB_07466-like_C"/>
</dbReference>
<feature type="domain" description="ARB-07466-like C-terminal" evidence="2">
    <location>
        <begin position="479"/>
        <end position="558"/>
    </location>
</feature>
<dbReference type="EMBL" id="BLKZ01000001">
    <property type="protein sequence ID" value="GFG90439.1"/>
    <property type="molecule type" value="Genomic_DNA"/>
</dbReference>
<organism evidence="3 4">
    <name type="scientific">Mycobacterium bourgelatii</name>
    <dbReference type="NCBI Taxonomy" id="1273442"/>
    <lineage>
        <taxon>Bacteria</taxon>
        <taxon>Bacillati</taxon>
        <taxon>Actinomycetota</taxon>
        <taxon>Actinomycetes</taxon>
        <taxon>Mycobacteriales</taxon>
        <taxon>Mycobacteriaceae</taxon>
        <taxon>Mycobacterium</taxon>
    </lineage>
</organism>
<dbReference type="Pfam" id="PF26571">
    <property type="entry name" value="VldE"/>
    <property type="match status" value="1"/>
</dbReference>
<dbReference type="Proteomes" id="UP000465360">
    <property type="component" value="Unassembled WGS sequence"/>
</dbReference>
<evidence type="ECO:0000259" key="2">
    <source>
        <dbReference type="Pfam" id="PF26571"/>
    </source>
</evidence>
<feature type="region of interest" description="Disordered" evidence="1">
    <location>
        <begin position="59"/>
        <end position="98"/>
    </location>
</feature>
<proteinExistence type="predicted"/>
<feature type="region of interest" description="Disordered" evidence="1">
    <location>
        <begin position="785"/>
        <end position="821"/>
    </location>
</feature>
<evidence type="ECO:0000313" key="3">
    <source>
        <dbReference type="EMBL" id="GFG90439.1"/>
    </source>
</evidence>
<feature type="compositionally biased region" description="Basic and acidic residues" evidence="1">
    <location>
        <begin position="85"/>
        <end position="95"/>
    </location>
</feature>
<feature type="region of interest" description="Disordered" evidence="1">
    <location>
        <begin position="331"/>
        <end position="359"/>
    </location>
</feature>
<feature type="compositionally biased region" description="Basic and acidic residues" evidence="1">
    <location>
        <begin position="59"/>
        <end position="77"/>
    </location>
</feature>
<sequence length="954" mass="97918">MSGGAVKLASGYIELTVKKAGNAMKEITAEITGIEKAAKKASEAARDVIVSEITEGARDAGKAVEDELTEAARKAGEAVEDELTEAARKAGEEAGKAAGEALDEAVTEGAKSAGKKVQEEITSGAQKAGRDASKINVEPKVTPKADTKSARDKILKDLGEAFREAAEDAGYTVEEVVDEAARKLGGAIGRWLHDSPIGDFVGKIQDAVDPVVDAVDHFWDVLDRARREDPLGPLKDNLREISKELEKHKDSDNPLERKLGKIGGHVGNIIKIADGLRDLLALLNDPKTEETLSKIPGIGVADNILHKWPQQAGQWLRDNLPFKLPDLGNAPGFQKLYGNNQGGNDNKPAAPPPMPQSTRQDLQRMLLPPGSATGGIAGVTPAGRIYGPGTGTSDSIIGVDASGVPTVRVSNGEGIIRKAAMDAGADKLVAAINSGWLPRLDDGGVIPAPDPMMLRWFDAIRSGRLNPAALMPGGAKGSEGGLQSNTVRARRIISALFPEVGEIGGARQDSKPWHPRGLALDIMIPGWNTPQGKALGDQINSFIRSNAGILGSDYTMWQVPDHFNHVHANFAPSGFPGKDAQFGLPPAFQAMLGAAAGNLGGSAGSSQSGGDGSGALRTEGFIPAGAGGSGTAGTSFASGMLNMGAEVINGLIDQAASAASSAVAAGISAGSMGAGAAGGGQGGAAAAQFAIGLGTNAAKRGVSFGFQAAGIGIDALAEIMMPFGVPRFFQTDPLQFMPQLPGALTAVTTGEKAELEAHQGTGAAPGLSAAGPVQPGQLPGAQTIGPGAQTAAPGGVPSAPAPVAPGPSRFAGAGSPPPAGGPVVPTPRPDDWLASSGIIGSGPSILPSLLPTKPPGKPPLPVGVYDRGGWLPPGGIAINQTTRPEPMPVFTSEQWGTLQALSNRDVAAPDPNAFGGRNDYTVRIDQVVVKDVNELQREIDTRQRLQMMRHAGRP</sequence>
<name>A0A7I9YP43_MYCBU</name>
<dbReference type="RefSeq" id="WP_163712104.1">
    <property type="nucleotide sequence ID" value="NZ_BLKZ01000001.1"/>
</dbReference>
<accession>A0A7I9YP43</accession>